<organism evidence="2">
    <name type="scientific">Photinus pyralis</name>
    <name type="common">Common eastern firefly</name>
    <name type="synonym">Lampyris pyralis</name>
    <dbReference type="NCBI Taxonomy" id="7054"/>
    <lineage>
        <taxon>Eukaryota</taxon>
        <taxon>Metazoa</taxon>
        <taxon>Ecdysozoa</taxon>
        <taxon>Arthropoda</taxon>
        <taxon>Hexapoda</taxon>
        <taxon>Insecta</taxon>
        <taxon>Pterygota</taxon>
        <taxon>Neoptera</taxon>
        <taxon>Endopterygota</taxon>
        <taxon>Coleoptera</taxon>
        <taxon>Polyphaga</taxon>
        <taxon>Elateriformia</taxon>
        <taxon>Elateroidea</taxon>
        <taxon>Lampyridae</taxon>
        <taxon>Lampyrinae</taxon>
        <taxon>Photinus</taxon>
    </lineage>
</organism>
<feature type="domain" description="Endonuclease/exonuclease/phosphatase" evidence="1">
    <location>
        <begin position="119"/>
        <end position="232"/>
    </location>
</feature>
<proteinExistence type="predicted"/>
<dbReference type="Pfam" id="PF14529">
    <property type="entry name" value="Exo_endo_phos_2"/>
    <property type="match status" value="1"/>
</dbReference>
<protein>
    <recommendedName>
        <fullName evidence="1">Endonuclease/exonuclease/phosphatase domain-containing protein</fullName>
    </recommendedName>
</protein>
<name>A0A1Y1KKL8_PHOPY</name>
<dbReference type="PANTHER" id="PTHR33273">
    <property type="entry name" value="DOMAIN-CONTAINING PROTEIN, PUTATIVE-RELATED"/>
    <property type="match status" value="1"/>
</dbReference>
<dbReference type="Gene3D" id="3.60.10.10">
    <property type="entry name" value="Endonuclease/exonuclease/phosphatase"/>
    <property type="match status" value="1"/>
</dbReference>
<evidence type="ECO:0000259" key="1">
    <source>
        <dbReference type="Pfam" id="PF14529"/>
    </source>
</evidence>
<dbReference type="InterPro" id="IPR036691">
    <property type="entry name" value="Endo/exonu/phosph_ase_sf"/>
</dbReference>
<dbReference type="GO" id="GO:0003824">
    <property type="term" value="F:catalytic activity"/>
    <property type="evidence" value="ECO:0007669"/>
    <property type="project" value="InterPro"/>
</dbReference>
<reference evidence="2" key="1">
    <citation type="journal article" date="2016" name="Sci. Rep.">
        <title>Molecular characterization of firefly nuptial gifts: a multi-omics approach sheds light on postcopulatory sexual selection.</title>
        <authorList>
            <person name="Al-Wathiqui N."/>
            <person name="Fallon T.R."/>
            <person name="South A."/>
            <person name="Weng J.K."/>
            <person name="Lewis S.M."/>
        </authorList>
    </citation>
    <scope>NUCLEOTIDE SEQUENCE</scope>
</reference>
<sequence length="309" mass="35114">MRKTLFQTILNCHTFLPLNKIPFNLIQWNCDGFHPRLGRLQQLISEHLPDILCLQETNFKELHSKFLKNFEGYHHLRSEYVRASGGTSIFVSSNLFSETFPITTNLEALAVSVWCPTKITICSIYIPPNHSLTAAEINTLIVQLPNPFILVGDFNAHNRIWGSEQTFGRGKIIEQVLNNDNLCLLNTGSHTHLNFATGNFSSIDLSFSDPITATAINWQVLDSLYDSNHYPIRIFDSIPKVNLSVTKWRISRTNWDLFSADVKTQTDQLEFSDNIDTATNQMVNCILTSAEKYIGEHEIKGTCRRANGH</sequence>
<dbReference type="SUPFAM" id="SSF56219">
    <property type="entry name" value="DNase I-like"/>
    <property type="match status" value="1"/>
</dbReference>
<evidence type="ECO:0000313" key="2">
    <source>
        <dbReference type="EMBL" id="JAV61942.1"/>
    </source>
</evidence>
<dbReference type="EMBL" id="GEZM01080996">
    <property type="protein sequence ID" value="JAV61942.1"/>
    <property type="molecule type" value="Transcribed_RNA"/>
</dbReference>
<dbReference type="PANTHER" id="PTHR33273:SF4">
    <property type="entry name" value="ENDONUCLEASE_EXONUCLEASE_PHOSPHATASE DOMAIN-CONTAINING PROTEIN"/>
    <property type="match status" value="1"/>
</dbReference>
<dbReference type="InterPro" id="IPR005135">
    <property type="entry name" value="Endo/exonuclease/phosphatase"/>
</dbReference>
<accession>A0A1Y1KKL8</accession>
<dbReference type="AlphaFoldDB" id="A0A1Y1KKL8"/>